<organism evidence="1 2">
    <name type="scientific">Paracoccus litorisediminis</name>
    <dbReference type="NCBI Taxonomy" id="2006130"/>
    <lineage>
        <taxon>Bacteria</taxon>
        <taxon>Pseudomonadati</taxon>
        <taxon>Pseudomonadota</taxon>
        <taxon>Alphaproteobacteria</taxon>
        <taxon>Rhodobacterales</taxon>
        <taxon>Paracoccaceae</taxon>
        <taxon>Paracoccus</taxon>
    </lineage>
</organism>
<evidence type="ECO:0008006" key="3">
    <source>
        <dbReference type="Google" id="ProtNLM"/>
    </source>
</evidence>
<sequence>MPGEGNLYQTLIEAALARLEATGSMPATLAELAELAEVPLEDVSGIFGSLQNLREGLIYQGIALLNDSLRQGVVHSGSVKPDAQLRSLARSYAIWASLNPALFRVIVDGLNRPMAEGSTLYRFTMSMRDLFERKLREMRDLGLIRHEADLAPILLVILCVVKGANVLLLNRKTEPWLSDDPRPVVQIADEMFGYLIDNLLVTGTAQAA</sequence>
<dbReference type="Gene3D" id="1.10.357.10">
    <property type="entry name" value="Tetracycline Repressor, domain 2"/>
    <property type="match status" value="1"/>
</dbReference>
<evidence type="ECO:0000313" key="2">
    <source>
        <dbReference type="Proteomes" id="UP000449846"/>
    </source>
</evidence>
<protein>
    <recommendedName>
        <fullName evidence="3">TetR family transcriptional regulator</fullName>
    </recommendedName>
</protein>
<accession>A0A844HVJ4</accession>
<evidence type="ECO:0000313" key="1">
    <source>
        <dbReference type="EMBL" id="MTH61502.1"/>
    </source>
</evidence>
<comment type="caution">
    <text evidence="1">The sequence shown here is derived from an EMBL/GenBank/DDBJ whole genome shotgun (WGS) entry which is preliminary data.</text>
</comment>
<dbReference type="AlphaFoldDB" id="A0A844HVJ4"/>
<dbReference type="RefSeq" id="WP_155041457.1">
    <property type="nucleotide sequence ID" value="NZ_JBHGCD010000012.1"/>
</dbReference>
<reference evidence="1 2" key="1">
    <citation type="submission" date="2019-11" db="EMBL/GenBank/DDBJ databases">
        <authorList>
            <person name="Dong K."/>
        </authorList>
    </citation>
    <scope>NUCLEOTIDE SEQUENCE [LARGE SCALE GENOMIC DNA]</scope>
    <source>
        <strain evidence="1 2">NBRC 112902</strain>
    </source>
</reference>
<dbReference type="Proteomes" id="UP000449846">
    <property type="component" value="Unassembled WGS sequence"/>
</dbReference>
<keyword evidence="2" id="KW-1185">Reference proteome</keyword>
<dbReference type="EMBL" id="WMIG01000016">
    <property type="protein sequence ID" value="MTH61502.1"/>
    <property type="molecule type" value="Genomic_DNA"/>
</dbReference>
<name>A0A844HVJ4_9RHOB</name>
<proteinExistence type="predicted"/>
<gene>
    <name evidence="1" type="ORF">GL300_20000</name>
</gene>
<dbReference type="OrthoDB" id="7056813at2"/>